<dbReference type="Proteomes" id="UP000004995">
    <property type="component" value="Unassembled WGS sequence"/>
</dbReference>
<evidence type="ECO:0000256" key="1">
    <source>
        <dbReference type="SAM" id="MobiDB-lite"/>
    </source>
</evidence>
<dbReference type="RefSeq" id="XP_004979034.1">
    <property type="nucleotide sequence ID" value="XM_004978977.4"/>
</dbReference>
<dbReference type="Gramene" id="KQK94180">
    <property type="protein sequence ID" value="KQK94180"/>
    <property type="gene ID" value="SETIT_026998mg"/>
</dbReference>
<dbReference type="AlphaFoldDB" id="K3ZK92"/>
<reference evidence="2 4" key="1">
    <citation type="journal article" date="2012" name="Nat. Biotechnol.">
        <title>Reference genome sequence of the model plant Setaria.</title>
        <authorList>
            <person name="Bennetzen J.L."/>
            <person name="Schmutz J."/>
            <person name="Wang H."/>
            <person name="Percifield R."/>
            <person name="Hawkins J."/>
            <person name="Pontaroli A.C."/>
            <person name="Estep M."/>
            <person name="Feng L."/>
            <person name="Vaughn J.N."/>
            <person name="Grimwood J."/>
            <person name="Jenkins J."/>
            <person name="Barry K."/>
            <person name="Lindquist E."/>
            <person name="Hellsten U."/>
            <person name="Deshpande S."/>
            <person name="Wang X."/>
            <person name="Wu X."/>
            <person name="Mitros T."/>
            <person name="Triplett J."/>
            <person name="Yang X."/>
            <person name="Ye C.Y."/>
            <person name="Mauro-Herrera M."/>
            <person name="Wang L."/>
            <person name="Li P."/>
            <person name="Sharma M."/>
            <person name="Sharma R."/>
            <person name="Ronald P.C."/>
            <person name="Panaud O."/>
            <person name="Kellogg E.A."/>
            <person name="Brutnell T.P."/>
            <person name="Doust A.N."/>
            <person name="Tuskan G.A."/>
            <person name="Rokhsar D."/>
            <person name="Devos K.M."/>
        </authorList>
    </citation>
    <scope>NUCLEOTIDE SEQUENCE [LARGE SCALE GENOMIC DNA]</scope>
    <source>
        <strain evidence="4">cv. Yugu1</strain>
        <strain evidence="2">Yugu1</strain>
    </source>
</reference>
<evidence type="ECO:0000313" key="3">
    <source>
        <dbReference type="EnsemblPlants" id="KQK94180"/>
    </source>
</evidence>
<feature type="region of interest" description="Disordered" evidence="1">
    <location>
        <begin position="1"/>
        <end position="115"/>
    </location>
</feature>
<evidence type="ECO:0000313" key="4">
    <source>
        <dbReference type="Proteomes" id="UP000004995"/>
    </source>
</evidence>
<gene>
    <name evidence="3" type="primary">LOC101762531</name>
    <name evidence="2" type="ORF">SETIT_8G087600v2</name>
</gene>
<dbReference type="EMBL" id="AGNK02004775">
    <property type="status" value="NOT_ANNOTATED_CDS"/>
    <property type="molecule type" value="Genomic_DNA"/>
</dbReference>
<evidence type="ECO:0000313" key="2">
    <source>
        <dbReference type="EMBL" id="RCV37745.1"/>
    </source>
</evidence>
<dbReference type="EnsemblPlants" id="KQK94180">
    <property type="protein sequence ID" value="KQK94180"/>
    <property type="gene ID" value="SETIT_026998mg"/>
</dbReference>
<name>K3ZK92_SETIT</name>
<dbReference type="OMA" id="AGEHANH"/>
<accession>K3ZK92</accession>
<sequence>MADAPNDPAAGYYSGRPLNYDGQQAEATAPQARPQPAVGEQANALPVAPQPQPPPDAGEHANHTHAHGVPGYYKVRVNRTDTAAVPPPPPPPPAAVAQAPAPAPAPPAAGIEPEKEQSYIKKLLMCFKGRKDKK</sequence>
<organism evidence="3 4">
    <name type="scientific">Setaria italica</name>
    <name type="common">Foxtail millet</name>
    <name type="synonym">Panicum italicum</name>
    <dbReference type="NCBI Taxonomy" id="4555"/>
    <lineage>
        <taxon>Eukaryota</taxon>
        <taxon>Viridiplantae</taxon>
        <taxon>Streptophyta</taxon>
        <taxon>Embryophyta</taxon>
        <taxon>Tracheophyta</taxon>
        <taxon>Spermatophyta</taxon>
        <taxon>Magnoliopsida</taxon>
        <taxon>Liliopsida</taxon>
        <taxon>Poales</taxon>
        <taxon>Poaceae</taxon>
        <taxon>PACMAD clade</taxon>
        <taxon>Panicoideae</taxon>
        <taxon>Panicodae</taxon>
        <taxon>Paniceae</taxon>
        <taxon>Cenchrinae</taxon>
        <taxon>Setaria</taxon>
    </lineage>
</organism>
<keyword evidence="4" id="KW-1185">Reference proteome</keyword>
<dbReference type="OrthoDB" id="692155at2759"/>
<dbReference type="GeneID" id="101762531"/>
<dbReference type="KEGG" id="sita:101762531"/>
<feature type="compositionally biased region" description="Pro residues" evidence="1">
    <location>
        <begin position="85"/>
        <end position="94"/>
    </location>
</feature>
<protein>
    <submittedName>
        <fullName evidence="2 3">Uncharacterized protein</fullName>
    </submittedName>
</protein>
<dbReference type="HOGENOM" id="CLU_1899829_0_0_1"/>
<reference evidence="3" key="3">
    <citation type="submission" date="2018-08" db="UniProtKB">
        <authorList>
            <consortium name="EnsemblPlants"/>
        </authorList>
    </citation>
    <scope>IDENTIFICATION</scope>
    <source>
        <strain evidence="3">Yugu1</strain>
    </source>
</reference>
<reference evidence="2" key="2">
    <citation type="submission" date="2015-07" db="EMBL/GenBank/DDBJ databases">
        <authorList>
            <person name="Noorani M."/>
        </authorList>
    </citation>
    <scope>NUCLEOTIDE SEQUENCE</scope>
    <source>
        <strain evidence="2">Yugu1</strain>
    </source>
</reference>
<proteinExistence type="predicted"/>
<dbReference type="EMBL" id="CM003535">
    <property type="protein sequence ID" value="RCV37745.1"/>
    <property type="molecule type" value="Genomic_DNA"/>
</dbReference>